<feature type="region of interest" description="Disordered" evidence="5">
    <location>
        <begin position="522"/>
        <end position="545"/>
    </location>
</feature>
<dbReference type="InterPro" id="IPR042502">
    <property type="entry name" value="TM7SF3"/>
</dbReference>
<dbReference type="PANTHER" id="PTHR15937:SF3">
    <property type="entry name" value="TRANSMEMBRANE 7 SUPERFAMILY MEMBER 3"/>
    <property type="match status" value="1"/>
</dbReference>
<evidence type="ECO:0000256" key="2">
    <source>
        <dbReference type="ARBA" id="ARBA00022692"/>
    </source>
</evidence>
<evidence type="ECO:0000256" key="1">
    <source>
        <dbReference type="ARBA" id="ARBA00004141"/>
    </source>
</evidence>
<keyword evidence="3 6" id="KW-1133">Transmembrane helix</keyword>
<evidence type="ECO:0000256" key="4">
    <source>
        <dbReference type="ARBA" id="ARBA00023136"/>
    </source>
</evidence>
<feature type="transmembrane region" description="Helical" evidence="6">
    <location>
        <begin position="331"/>
        <end position="349"/>
    </location>
</feature>
<dbReference type="PANTHER" id="PTHR15937">
    <property type="entry name" value="TRANSMEMBRANE 7 SUPERFAMILY MEMBER 3"/>
    <property type="match status" value="1"/>
</dbReference>
<keyword evidence="2 6" id="KW-0812">Transmembrane</keyword>
<reference evidence="9" key="1">
    <citation type="submission" date="2021-12" db="EMBL/GenBank/DDBJ databases">
        <authorList>
            <person name="King R."/>
        </authorList>
    </citation>
    <scope>NUCLEOTIDE SEQUENCE</scope>
</reference>
<feature type="transmembrane region" description="Helical" evidence="6">
    <location>
        <begin position="420"/>
        <end position="442"/>
    </location>
</feature>
<dbReference type="OrthoDB" id="5967337at2759"/>
<feature type="compositionally biased region" description="Basic and acidic residues" evidence="5">
    <location>
        <begin position="522"/>
        <end position="531"/>
    </location>
</feature>
<evidence type="ECO:0000313" key="10">
    <source>
        <dbReference type="Proteomes" id="UP001154078"/>
    </source>
</evidence>
<evidence type="ECO:0000256" key="5">
    <source>
        <dbReference type="SAM" id="MobiDB-lite"/>
    </source>
</evidence>
<dbReference type="AlphaFoldDB" id="A0A9P0B8Y9"/>
<evidence type="ECO:0000256" key="6">
    <source>
        <dbReference type="SAM" id="Phobius"/>
    </source>
</evidence>
<comment type="subcellular location">
    <subcellularLocation>
        <location evidence="1">Membrane</location>
        <topology evidence="1">Multi-pass membrane protein</topology>
    </subcellularLocation>
</comment>
<keyword evidence="4 6" id="KW-0472">Membrane</keyword>
<dbReference type="GO" id="GO:0005886">
    <property type="term" value="C:plasma membrane"/>
    <property type="evidence" value="ECO:0007669"/>
    <property type="project" value="TreeGrafter"/>
</dbReference>
<feature type="transmembrane region" description="Helical" evidence="6">
    <location>
        <begin position="361"/>
        <end position="378"/>
    </location>
</feature>
<feature type="transmembrane region" description="Helical" evidence="6">
    <location>
        <begin position="462"/>
        <end position="483"/>
    </location>
</feature>
<proteinExistence type="predicted"/>
<evidence type="ECO:0000256" key="3">
    <source>
        <dbReference type="ARBA" id="ARBA00022989"/>
    </source>
</evidence>
<dbReference type="InterPro" id="IPR025256">
    <property type="entry name" value="TM7S3/TM198-like_dom"/>
</dbReference>
<feature type="transmembrane region" description="Helical" evidence="6">
    <location>
        <begin position="277"/>
        <end position="298"/>
    </location>
</feature>
<dbReference type="EMBL" id="OV121138">
    <property type="protein sequence ID" value="CAH0560305.1"/>
    <property type="molecule type" value="Genomic_DNA"/>
</dbReference>
<feature type="chain" id="PRO_5040384955" description="TM7S3/TM198-like domain-containing protein" evidence="7">
    <location>
        <begin position="20"/>
        <end position="545"/>
    </location>
</feature>
<evidence type="ECO:0000313" key="9">
    <source>
        <dbReference type="EMBL" id="CAH0560305.1"/>
    </source>
</evidence>
<dbReference type="GO" id="GO:0043069">
    <property type="term" value="P:negative regulation of programmed cell death"/>
    <property type="evidence" value="ECO:0007669"/>
    <property type="project" value="TreeGrafter"/>
</dbReference>
<dbReference type="Pfam" id="PF25992">
    <property type="entry name" value="Ig_TM7SF3_N"/>
    <property type="match status" value="1"/>
</dbReference>
<sequence length="545" mass="61946">MISKVLLVLLVAVFAGGYGDVINFDLSTYKPDDVDTHVFMQFHNFSTDYSEIIISNIGDNVGFIVVQVHSYLTNVTLAFNNSSDIHSRVIGTNIGLIYADDNSTAFFSVNKKYKRSINILLVVTIHKDTDPVPGGCNLTFNNKVAPYQMLSFTDDLIRVDFQAPSGYGVDCDKNPIKIDKYHLFLPEYDNTEAIYFDYLLKMIKVEDIVKNGYRARNYEGYYKYRTLYSTYRGTGEVFVVVATYNNASSAYVPAISFGCDYINSWSESCSGPSTTHWKYVCATYLIFGMFVCLLGHYFYKTSITISAYISGVLITYIVVSLTGNFTFEERSTTSLVLGLAYAMAWLFIWCRFGSPFVSTSLSYLLTGFLIASCIFYIIADLPMFRNNANYWLTFNGIISGTFIILWSFYSMGHIVSCALLGSYAVTAALNYYCGGYFQYIVLNSIKRATVKNYYMAVVDPPYQAIDLMLTVLWAVLFLTGCCIQNKIQRRRAPFPSSRNYFRDAPLLLRGRLFFDQSLNENEEQRSQREQQTETSPLLRNVPEYV</sequence>
<feature type="transmembrane region" description="Helical" evidence="6">
    <location>
        <begin position="390"/>
        <end position="408"/>
    </location>
</feature>
<feature type="signal peptide" evidence="7">
    <location>
        <begin position="1"/>
        <end position="19"/>
    </location>
</feature>
<keyword evidence="10" id="KW-1185">Reference proteome</keyword>
<organism evidence="9 10">
    <name type="scientific">Brassicogethes aeneus</name>
    <name type="common">Rape pollen beetle</name>
    <name type="synonym">Meligethes aeneus</name>
    <dbReference type="NCBI Taxonomy" id="1431903"/>
    <lineage>
        <taxon>Eukaryota</taxon>
        <taxon>Metazoa</taxon>
        <taxon>Ecdysozoa</taxon>
        <taxon>Arthropoda</taxon>
        <taxon>Hexapoda</taxon>
        <taxon>Insecta</taxon>
        <taxon>Pterygota</taxon>
        <taxon>Neoptera</taxon>
        <taxon>Endopterygota</taxon>
        <taxon>Coleoptera</taxon>
        <taxon>Polyphaga</taxon>
        <taxon>Cucujiformia</taxon>
        <taxon>Nitidulidae</taxon>
        <taxon>Meligethinae</taxon>
        <taxon>Brassicogethes</taxon>
    </lineage>
</organism>
<feature type="domain" description="TM7S3/TM198-like" evidence="8">
    <location>
        <begin position="281"/>
        <end position="484"/>
    </location>
</feature>
<dbReference type="Pfam" id="PF13886">
    <property type="entry name" value="TM7S3_TM198"/>
    <property type="match status" value="1"/>
</dbReference>
<evidence type="ECO:0000256" key="7">
    <source>
        <dbReference type="SAM" id="SignalP"/>
    </source>
</evidence>
<feature type="transmembrane region" description="Helical" evidence="6">
    <location>
        <begin position="305"/>
        <end position="325"/>
    </location>
</feature>
<gene>
    <name evidence="9" type="ORF">MELIAE_LOCUS10073</name>
</gene>
<accession>A0A9P0B8Y9</accession>
<dbReference type="Proteomes" id="UP001154078">
    <property type="component" value="Chromosome 7"/>
</dbReference>
<protein>
    <recommendedName>
        <fullName evidence="8">TM7S3/TM198-like domain-containing protein</fullName>
    </recommendedName>
</protein>
<evidence type="ECO:0000259" key="8">
    <source>
        <dbReference type="Pfam" id="PF13886"/>
    </source>
</evidence>
<keyword evidence="7" id="KW-0732">Signal</keyword>
<name>A0A9P0B8Y9_BRAAE</name>